<sequence length="149" mass="16802">MVKKLLVCVGLLLCLNSYAQDLTFTYDAAGNQTFRGPGQTTTSIQNFAATSNDTIQNLENTPINDELIVINAAPNPTSGHIRVEWQNTSQVYFKEMTLLTYTNQALSRYQFNKDTNSYAIDLSRYPQGVYIAIFTTNRGTTQPYRIIKK</sequence>
<dbReference type="InterPro" id="IPR026444">
    <property type="entry name" value="Secre_tail"/>
</dbReference>
<name>D5BGY7_ZUNPS</name>
<feature type="chain" id="PRO_5003069000" description="Secretion system C-terminal sorting domain-containing protein" evidence="2">
    <location>
        <begin position="20"/>
        <end position="149"/>
    </location>
</feature>
<feature type="domain" description="Secretion system C-terminal sorting" evidence="3">
    <location>
        <begin position="74"/>
        <end position="142"/>
    </location>
</feature>
<dbReference type="OrthoDB" id="1266341at2"/>
<dbReference type="Pfam" id="PF18962">
    <property type="entry name" value="Por_Secre_tail"/>
    <property type="match status" value="1"/>
</dbReference>
<feature type="signal peptide" evidence="2">
    <location>
        <begin position="1"/>
        <end position="19"/>
    </location>
</feature>
<evidence type="ECO:0000256" key="1">
    <source>
        <dbReference type="ARBA" id="ARBA00022729"/>
    </source>
</evidence>
<evidence type="ECO:0000313" key="4">
    <source>
        <dbReference type="EMBL" id="ADF53318.1"/>
    </source>
</evidence>
<proteinExistence type="predicted"/>
<protein>
    <recommendedName>
        <fullName evidence="3">Secretion system C-terminal sorting domain-containing protein</fullName>
    </recommendedName>
</protein>
<dbReference type="KEGG" id="zpr:ZPR_2999"/>
<dbReference type="RefSeq" id="WP_013072415.1">
    <property type="nucleotide sequence ID" value="NC_014041.1"/>
</dbReference>
<dbReference type="HOGENOM" id="CLU_129715_0_0_10"/>
<reference evidence="4 5" key="1">
    <citation type="journal article" date="2010" name="BMC Genomics">
        <title>The complete genome of Zunongwangia profunda SM-A87 reveals its adaptation to the deep-sea environment and ecological role in sedimentary organic nitrogen degradation.</title>
        <authorList>
            <person name="Qin Q.L."/>
            <person name="Zhang X.Y."/>
            <person name="Wang X.M."/>
            <person name="Liu G.M."/>
            <person name="Chen X.L."/>
            <person name="Xie B.B."/>
            <person name="Dang H.Y."/>
            <person name="Zhou B.C."/>
            <person name="Yu J."/>
            <person name="Zhang Y.Z."/>
        </authorList>
    </citation>
    <scope>NUCLEOTIDE SEQUENCE [LARGE SCALE GENOMIC DNA]</scope>
    <source>
        <strain evidence="5">DSM 18752 / CCTCC AB 206139 / SM-A87</strain>
    </source>
</reference>
<gene>
    <name evidence="4" type="ordered locus">ZPR_2999</name>
</gene>
<accession>D5BGY7</accession>
<dbReference type="STRING" id="655815.ZPR_2999"/>
<evidence type="ECO:0000256" key="2">
    <source>
        <dbReference type="SAM" id="SignalP"/>
    </source>
</evidence>
<keyword evidence="5" id="KW-1185">Reference proteome</keyword>
<organism evidence="4 5">
    <name type="scientific">Zunongwangia profunda (strain DSM 18752 / CCTCC AB 206139 / SM-A87)</name>
    <name type="common">Wangia profunda</name>
    <dbReference type="NCBI Taxonomy" id="655815"/>
    <lineage>
        <taxon>Bacteria</taxon>
        <taxon>Pseudomonadati</taxon>
        <taxon>Bacteroidota</taxon>
        <taxon>Flavobacteriia</taxon>
        <taxon>Flavobacteriales</taxon>
        <taxon>Flavobacteriaceae</taxon>
        <taxon>Zunongwangia</taxon>
    </lineage>
</organism>
<keyword evidence="1 2" id="KW-0732">Signal</keyword>
<dbReference type="EMBL" id="CP001650">
    <property type="protein sequence ID" value="ADF53318.1"/>
    <property type="molecule type" value="Genomic_DNA"/>
</dbReference>
<dbReference type="AlphaFoldDB" id="D5BGY7"/>
<dbReference type="NCBIfam" id="TIGR04183">
    <property type="entry name" value="Por_Secre_tail"/>
    <property type="match status" value="1"/>
</dbReference>
<evidence type="ECO:0000259" key="3">
    <source>
        <dbReference type="Pfam" id="PF18962"/>
    </source>
</evidence>
<evidence type="ECO:0000313" key="5">
    <source>
        <dbReference type="Proteomes" id="UP000001654"/>
    </source>
</evidence>
<dbReference type="Proteomes" id="UP000001654">
    <property type="component" value="Chromosome"/>
</dbReference>